<feature type="region of interest" description="Disordered" evidence="1">
    <location>
        <begin position="161"/>
        <end position="220"/>
    </location>
</feature>
<dbReference type="AlphaFoldDB" id="A0A292PR42"/>
<dbReference type="Pfam" id="PF17254">
    <property type="entry name" value="DUF5321"/>
    <property type="match status" value="1"/>
</dbReference>
<dbReference type="InterPro" id="IPR035213">
    <property type="entry name" value="DUF5321"/>
</dbReference>
<protein>
    <submittedName>
        <fullName evidence="2">Uncharacterized protein</fullName>
    </submittedName>
</protein>
<reference evidence="2" key="1">
    <citation type="submission" date="2015-10" db="EMBL/GenBank/DDBJ databases">
        <authorList>
            <person name="Regsiter A."/>
            <person name="william w."/>
        </authorList>
    </citation>
    <scope>NUCLEOTIDE SEQUENCE</scope>
    <source>
        <strain evidence="2">Montdore</strain>
    </source>
</reference>
<sequence>MTLQRLRPITHLTGITNSKYATYPRACISTVCPRLTQHPAPSSTRLLPRILDPAVWFPFHKTEAKKGQAAPKEEKPKIHNPVTFFVVMAMLIGSQGIQMIRIRQTHEDYMWRADTKIAVLREVIERLEKGEDVDVEKMLGVGNEKEEKSWEEVLKQLEEEDAEWAAKRNQKAQPTPSIERSASPAAETSNPEEKPEENKRSREEPLKPRGPRSARDYGFS</sequence>
<proteinExistence type="predicted"/>
<accession>A0A292PR42</accession>
<evidence type="ECO:0000313" key="2">
    <source>
        <dbReference type="EMBL" id="CUS09251.1"/>
    </source>
</evidence>
<feature type="compositionally biased region" description="Polar residues" evidence="1">
    <location>
        <begin position="171"/>
        <end position="180"/>
    </location>
</feature>
<organism evidence="2 3">
    <name type="scientific">Tuber aestivum</name>
    <name type="common">summer truffle</name>
    <dbReference type="NCBI Taxonomy" id="59557"/>
    <lineage>
        <taxon>Eukaryota</taxon>
        <taxon>Fungi</taxon>
        <taxon>Dikarya</taxon>
        <taxon>Ascomycota</taxon>
        <taxon>Pezizomycotina</taxon>
        <taxon>Pezizomycetes</taxon>
        <taxon>Pezizales</taxon>
        <taxon>Tuberaceae</taxon>
        <taxon>Tuber</taxon>
    </lineage>
</organism>
<evidence type="ECO:0000256" key="1">
    <source>
        <dbReference type="SAM" id="MobiDB-lite"/>
    </source>
</evidence>
<feature type="compositionally biased region" description="Basic and acidic residues" evidence="1">
    <location>
        <begin position="191"/>
        <end position="207"/>
    </location>
</feature>
<dbReference type="EMBL" id="LN891091">
    <property type="protein sequence ID" value="CUS09251.1"/>
    <property type="molecule type" value="Genomic_DNA"/>
</dbReference>
<gene>
    <name evidence="2" type="ORF">GSTUAT00006677001</name>
</gene>
<keyword evidence="3" id="KW-1185">Reference proteome</keyword>
<evidence type="ECO:0000313" key="3">
    <source>
        <dbReference type="Proteomes" id="UP001412239"/>
    </source>
</evidence>
<dbReference type="Proteomes" id="UP001412239">
    <property type="component" value="Unassembled WGS sequence"/>
</dbReference>
<name>A0A292PR42_9PEZI</name>